<evidence type="ECO:0000313" key="1">
    <source>
        <dbReference type="EMBL" id="CCC91971.1"/>
    </source>
</evidence>
<accession>G0URF9</accession>
<reference evidence="1" key="1">
    <citation type="journal article" date="2012" name="Proc. Natl. Acad. Sci. U.S.A.">
        <title>Antigenic diversity is generated by distinct evolutionary mechanisms in African trypanosome species.</title>
        <authorList>
            <person name="Jackson A.P."/>
            <person name="Berry A."/>
            <person name="Aslett M."/>
            <person name="Allison H.C."/>
            <person name="Burton P."/>
            <person name="Vavrova-Anderson J."/>
            <person name="Brown R."/>
            <person name="Browne H."/>
            <person name="Corton N."/>
            <person name="Hauser H."/>
            <person name="Gamble J."/>
            <person name="Gilderthorp R."/>
            <person name="Marcello L."/>
            <person name="McQuillan J."/>
            <person name="Otto T.D."/>
            <person name="Quail M.A."/>
            <person name="Sanders M.J."/>
            <person name="van Tonder A."/>
            <person name="Ginger M.L."/>
            <person name="Field M.C."/>
            <person name="Barry J.D."/>
            <person name="Hertz-Fowler C."/>
            <person name="Berriman M."/>
        </authorList>
    </citation>
    <scope>NUCLEOTIDE SEQUENCE</scope>
    <source>
        <strain evidence="1">IL3000</strain>
    </source>
</reference>
<sequence>MFPLDRAEEKACCALHRHGTERLLVGVPRIRATGDGVCWASSHPFLCVGCQAPQVLSESHVTRQRGEASWTSVSVGLLRMRLHNLTTCGISMVGTVSDAPQKYFSSGGRDQCTRCTGMCALASAVLISNGLMFHTELAAP</sequence>
<gene>
    <name evidence="1" type="ORF">TCIL3000_8_1900</name>
</gene>
<name>G0URF9_TRYCI</name>
<organism evidence="1">
    <name type="scientific">Trypanosoma congolense (strain IL3000)</name>
    <dbReference type="NCBI Taxonomy" id="1068625"/>
    <lineage>
        <taxon>Eukaryota</taxon>
        <taxon>Discoba</taxon>
        <taxon>Euglenozoa</taxon>
        <taxon>Kinetoplastea</taxon>
        <taxon>Metakinetoplastina</taxon>
        <taxon>Trypanosomatida</taxon>
        <taxon>Trypanosomatidae</taxon>
        <taxon>Trypanosoma</taxon>
        <taxon>Nannomonas</taxon>
    </lineage>
</organism>
<dbReference type="AlphaFoldDB" id="G0URF9"/>
<dbReference type="EMBL" id="HE575321">
    <property type="protein sequence ID" value="CCC91971.1"/>
    <property type="molecule type" value="Genomic_DNA"/>
</dbReference>
<protein>
    <submittedName>
        <fullName evidence="1">Uncharacterized protein</fullName>
    </submittedName>
</protein>
<proteinExistence type="predicted"/>